<feature type="transmembrane region" description="Helical" evidence="1">
    <location>
        <begin position="86"/>
        <end position="105"/>
    </location>
</feature>
<reference evidence="2" key="1">
    <citation type="submission" date="2020-05" db="EMBL/GenBank/DDBJ databases">
        <title>Fertoebacter nigrum gen. nov., sp. nov., a new member of the family Rhodobacteraceae.</title>
        <authorList>
            <person name="Szuroczki S."/>
            <person name="Abbaszade G."/>
            <person name="Buni D."/>
            <person name="Schumann P."/>
            <person name="Toth E."/>
        </authorList>
    </citation>
    <scope>NUCLEOTIDE SEQUENCE</scope>
    <source>
        <strain evidence="2">RG-N-1a</strain>
    </source>
</reference>
<dbReference type="EMBL" id="WHUT02000006">
    <property type="protein sequence ID" value="NUB44945.1"/>
    <property type="molecule type" value="Genomic_DNA"/>
</dbReference>
<feature type="transmembrane region" description="Helical" evidence="1">
    <location>
        <begin position="59"/>
        <end position="74"/>
    </location>
</feature>
<evidence type="ECO:0000313" key="2">
    <source>
        <dbReference type="EMBL" id="NUB44945.1"/>
    </source>
</evidence>
<feature type="transmembrane region" description="Helical" evidence="1">
    <location>
        <begin position="240"/>
        <end position="270"/>
    </location>
</feature>
<dbReference type="AlphaFoldDB" id="A0A8X8KNF6"/>
<keyword evidence="1" id="KW-0812">Transmembrane</keyword>
<organism evidence="2 3">
    <name type="scientific">Fertoeibacter niger</name>
    <dbReference type="NCBI Taxonomy" id="2656921"/>
    <lineage>
        <taxon>Bacteria</taxon>
        <taxon>Pseudomonadati</taxon>
        <taxon>Pseudomonadota</taxon>
        <taxon>Alphaproteobacteria</taxon>
        <taxon>Rhodobacterales</taxon>
        <taxon>Paracoccaceae</taxon>
        <taxon>Fertoeibacter</taxon>
    </lineage>
</organism>
<accession>A0A8X8KNF6</accession>
<feature type="transmembrane region" description="Helical" evidence="1">
    <location>
        <begin position="365"/>
        <end position="391"/>
    </location>
</feature>
<evidence type="ECO:0008006" key="4">
    <source>
        <dbReference type="Google" id="ProtNLM"/>
    </source>
</evidence>
<evidence type="ECO:0000256" key="1">
    <source>
        <dbReference type="SAM" id="Phobius"/>
    </source>
</evidence>
<feature type="transmembrane region" description="Helical" evidence="1">
    <location>
        <begin position="31"/>
        <end position="47"/>
    </location>
</feature>
<name>A0A8X8KNF6_9RHOB</name>
<comment type="caution">
    <text evidence="2">The sequence shown here is derived from an EMBL/GenBank/DDBJ whole genome shotgun (WGS) entry which is preliminary data.</text>
</comment>
<feature type="transmembrane region" description="Helical" evidence="1">
    <location>
        <begin position="276"/>
        <end position="294"/>
    </location>
</feature>
<keyword evidence="1" id="KW-1133">Transmembrane helix</keyword>
<dbReference type="Proteomes" id="UP000484076">
    <property type="component" value="Unassembled WGS sequence"/>
</dbReference>
<protein>
    <recommendedName>
        <fullName evidence="4">O-antigen ligase domain-containing protein</fullName>
    </recommendedName>
</protein>
<keyword evidence="1" id="KW-0472">Membrane</keyword>
<feature type="transmembrane region" description="Helical" evidence="1">
    <location>
        <begin position="154"/>
        <end position="172"/>
    </location>
</feature>
<gene>
    <name evidence="2" type="ORF">GEU84_011155</name>
</gene>
<dbReference type="RefSeq" id="WP_174539797.1">
    <property type="nucleotide sequence ID" value="NZ_WHUT02000006.1"/>
</dbReference>
<proteinExistence type="predicted"/>
<feature type="transmembrane region" description="Helical" evidence="1">
    <location>
        <begin position="210"/>
        <end position="228"/>
    </location>
</feature>
<feature type="transmembrane region" description="Helical" evidence="1">
    <location>
        <begin position="6"/>
        <end position="24"/>
    </location>
</feature>
<keyword evidence="3" id="KW-1185">Reference proteome</keyword>
<sequence>MQFGNIIAYLMLLIWPLVTFVLFRRLTPDKALIWTILGGYLLLPPLAKIDLPAVPDLDKFSIPTLSALVMVLFVRQERLAILPPTFLGKALMALFILGAFATVLTNTQPFPLATGQLPGMRLYDSVAAVPNQFIALLPLILGRRYLATPEAMRNIAVALVVAGLFYSIPMLIEVRLSPQINVWVYGFFQHDFIQMIRQGGFRPIVFLPHGLWAAFFALMCYVSALMLARCASGKERPRLIAATVYLGLLLVACKSVGPLAYGVVLSGIILLAGRRGMVLAAAAMALLAISYPLLRGAHLVPIDTLLAFAESISPERAQSLGFRFDNEEMLLDHASQQALFGWGGYGRNHVYDAVTGKLLTISDGAWIIAMGVSGWLGFIAQFGLLALPLFALAKQGLRRGVEISPYVCLVALILGTNMVDLLPNATLIPFTWLLAGALLGHAEALALARRQPAAPPVATAAAPARPPRTVL</sequence>
<evidence type="ECO:0000313" key="3">
    <source>
        <dbReference type="Proteomes" id="UP000484076"/>
    </source>
</evidence>
<feature type="transmembrane region" description="Helical" evidence="1">
    <location>
        <begin position="125"/>
        <end position="142"/>
    </location>
</feature>